<evidence type="ECO:0000256" key="1">
    <source>
        <dbReference type="ARBA" id="ARBA00022692"/>
    </source>
</evidence>
<reference evidence="6" key="1">
    <citation type="submission" date="2021-07" db="EMBL/GenBank/DDBJ databases">
        <authorList>
            <person name="Fernandez M."/>
            <person name="Pereira P."/>
            <person name="Torres Tejerizo G.A."/>
            <person name="Gonzalez P."/>
            <person name="Agostini E."/>
        </authorList>
    </citation>
    <scope>NUCLEOTIDE SEQUENCE</scope>
    <source>
        <strain evidence="6">SFC 500-1A</strain>
    </source>
</reference>
<evidence type="ECO:0000256" key="2">
    <source>
        <dbReference type="ARBA" id="ARBA00022989"/>
    </source>
</evidence>
<feature type="transmembrane region" description="Helical" evidence="4">
    <location>
        <begin position="380"/>
        <end position="403"/>
    </location>
</feature>
<dbReference type="InterPro" id="IPR011701">
    <property type="entry name" value="MFS"/>
</dbReference>
<evidence type="ECO:0000313" key="7">
    <source>
        <dbReference type="Proteomes" id="UP000887320"/>
    </source>
</evidence>
<feature type="transmembrane region" description="Helical" evidence="4">
    <location>
        <begin position="173"/>
        <end position="195"/>
    </location>
</feature>
<keyword evidence="2 4" id="KW-1133">Transmembrane helix</keyword>
<gene>
    <name evidence="6" type="ORF">KW868_17915</name>
</gene>
<comment type="caution">
    <text evidence="6">The sequence shown here is derived from an EMBL/GenBank/DDBJ whole genome shotgun (WGS) entry which is preliminary data.</text>
</comment>
<evidence type="ECO:0000313" key="6">
    <source>
        <dbReference type="EMBL" id="MCF0266331.1"/>
    </source>
</evidence>
<dbReference type="Pfam" id="PF07690">
    <property type="entry name" value="MFS_1"/>
    <property type="match status" value="1"/>
</dbReference>
<dbReference type="AlphaFoldDB" id="A0A8X8GTN8"/>
<feature type="transmembrane region" description="Helical" evidence="4">
    <location>
        <begin position="235"/>
        <end position="256"/>
    </location>
</feature>
<dbReference type="PROSITE" id="PS50850">
    <property type="entry name" value="MFS"/>
    <property type="match status" value="1"/>
</dbReference>
<feature type="transmembrane region" description="Helical" evidence="4">
    <location>
        <begin position="114"/>
        <end position="136"/>
    </location>
</feature>
<feature type="transmembrane region" description="Helical" evidence="4">
    <location>
        <begin position="90"/>
        <end position="108"/>
    </location>
</feature>
<name>A0A8X8GTN8_ACIGI</name>
<dbReference type="CDD" id="cd17324">
    <property type="entry name" value="MFS_NepI_like"/>
    <property type="match status" value="1"/>
</dbReference>
<evidence type="ECO:0000256" key="3">
    <source>
        <dbReference type="ARBA" id="ARBA00023136"/>
    </source>
</evidence>
<dbReference type="PANTHER" id="PTHR42910:SF1">
    <property type="entry name" value="MAJOR FACILITATOR SUPERFAMILY (MFS) PROFILE DOMAIN-CONTAINING PROTEIN"/>
    <property type="match status" value="1"/>
</dbReference>
<evidence type="ECO:0000256" key="4">
    <source>
        <dbReference type="SAM" id="Phobius"/>
    </source>
</evidence>
<feature type="transmembrane region" description="Helical" evidence="4">
    <location>
        <begin position="262"/>
        <end position="284"/>
    </location>
</feature>
<organism evidence="6 7">
    <name type="scientific">Acinetobacter guillouiae</name>
    <name type="common">Acinetobacter genomosp. 11</name>
    <dbReference type="NCBI Taxonomy" id="106649"/>
    <lineage>
        <taxon>Bacteria</taxon>
        <taxon>Pseudomonadati</taxon>
        <taxon>Pseudomonadota</taxon>
        <taxon>Gammaproteobacteria</taxon>
        <taxon>Moraxellales</taxon>
        <taxon>Moraxellaceae</taxon>
        <taxon>Acinetobacter</taxon>
    </lineage>
</organism>
<dbReference type="PROSITE" id="PS51257">
    <property type="entry name" value="PROKAR_LIPOPROTEIN"/>
    <property type="match status" value="1"/>
</dbReference>
<feature type="transmembrane region" description="Helical" evidence="4">
    <location>
        <begin position="296"/>
        <end position="312"/>
    </location>
</feature>
<dbReference type="SUPFAM" id="SSF103473">
    <property type="entry name" value="MFS general substrate transporter"/>
    <property type="match status" value="1"/>
</dbReference>
<keyword evidence="3 4" id="KW-0472">Membrane</keyword>
<dbReference type="RefSeq" id="WP_234624069.1">
    <property type="nucleotide sequence ID" value="NZ_JAHWXT010000007.1"/>
</dbReference>
<dbReference type="GO" id="GO:0022857">
    <property type="term" value="F:transmembrane transporter activity"/>
    <property type="evidence" value="ECO:0007669"/>
    <property type="project" value="InterPro"/>
</dbReference>
<keyword evidence="1 4" id="KW-0812">Transmembrane</keyword>
<sequence length="419" mass="46553">MNKTDHHQRNKTREQKQSHLSPALVMLLACAAGLSVANVYYAQPLLDLIAQDFKLDYSWVGLVVSLTQVGSIIALIFIVPLGDLLPRKSLMLFQSIILCLALILLVFSDHIFTLLLSMLIVGMLGTAMTQGLIVYASVLAAADERGKIVGTVQAGVLIGILLSRVLSGSLADWFGWQGVYIFSVLCMSMISVFLWKYLAVIRIEKDPIQQSTYSQMIFSLFEQFFKNRVLQIRGVLAFIIFVNLNLFWNALVFPLSVQPFEYSHSLIGFLGIIGAIGAVMAIRVGGLADRGYAQRVTQYAFLLLIGAWVILTSLYFSIWIFILAIILLDVAIQSVHVINQSLIFQADIRLHGRLVGAYMLFYALGSAVGSLLATTLYGHWGWYAVCAAGVLLSVVGYLFWLFTEKYLIQFQMKQHASSV</sequence>
<evidence type="ECO:0000259" key="5">
    <source>
        <dbReference type="PROSITE" id="PS50850"/>
    </source>
</evidence>
<feature type="transmembrane region" description="Helical" evidence="4">
    <location>
        <begin position="20"/>
        <end position="42"/>
    </location>
</feature>
<feature type="transmembrane region" description="Helical" evidence="4">
    <location>
        <begin position="148"/>
        <end position="167"/>
    </location>
</feature>
<accession>A0A8X8GTN8</accession>
<protein>
    <submittedName>
        <fullName evidence="6">MFS transporter</fullName>
    </submittedName>
</protein>
<dbReference type="EMBL" id="JAHWXT010000007">
    <property type="protein sequence ID" value="MCF0266331.1"/>
    <property type="molecule type" value="Genomic_DNA"/>
</dbReference>
<dbReference type="InterPro" id="IPR036259">
    <property type="entry name" value="MFS_trans_sf"/>
</dbReference>
<dbReference type="PANTHER" id="PTHR42910">
    <property type="entry name" value="TRANSPORTER SCO4007-RELATED"/>
    <property type="match status" value="1"/>
</dbReference>
<dbReference type="Proteomes" id="UP000887320">
    <property type="component" value="Unassembled WGS sequence"/>
</dbReference>
<feature type="domain" description="Major facilitator superfamily (MFS) profile" evidence="5">
    <location>
        <begin position="24"/>
        <end position="405"/>
    </location>
</feature>
<proteinExistence type="predicted"/>
<feature type="transmembrane region" description="Helical" evidence="4">
    <location>
        <begin position="318"/>
        <end position="338"/>
    </location>
</feature>
<feature type="transmembrane region" description="Helical" evidence="4">
    <location>
        <begin position="350"/>
        <end position="374"/>
    </location>
</feature>
<dbReference type="Gene3D" id="1.20.1250.20">
    <property type="entry name" value="MFS general substrate transporter like domains"/>
    <property type="match status" value="1"/>
</dbReference>
<dbReference type="InterPro" id="IPR020846">
    <property type="entry name" value="MFS_dom"/>
</dbReference>
<feature type="transmembrane region" description="Helical" evidence="4">
    <location>
        <begin position="57"/>
        <end position="78"/>
    </location>
</feature>